<dbReference type="OMA" id="PGQVLGC"/>
<evidence type="ECO:0000256" key="2">
    <source>
        <dbReference type="ARBA" id="ARBA00005156"/>
    </source>
</evidence>
<evidence type="ECO:0000256" key="4">
    <source>
        <dbReference type="ARBA" id="ARBA00012221"/>
    </source>
</evidence>
<comment type="cofactor">
    <cofactor evidence="1">
        <name>[4Fe-4S] cluster</name>
        <dbReference type="ChEBI" id="CHEBI:49883"/>
    </cofactor>
</comment>
<dbReference type="Pfam" id="PF01866">
    <property type="entry name" value="Diphthamide_syn"/>
    <property type="match status" value="1"/>
</dbReference>
<evidence type="ECO:0000313" key="17">
    <source>
        <dbReference type="Proteomes" id="UP000014760"/>
    </source>
</evidence>
<evidence type="ECO:0000256" key="6">
    <source>
        <dbReference type="ARBA" id="ARBA00022679"/>
    </source>
</evidence>
<dbReference type="EC" id="2.5.1.108" evidence="4"/>
<organism evidence="15">
    <name type="scientific">Capitella teleta</name>
    <name type="common">Polychaete worm</name>
    <dbReference type="NCBI Taxonomy" id="283909"/>
    <lineage>
        <taxon>Eukaryota</taxon>
        <taxon>Metazoa</taxon>
        <taxon>Spiralia</taxon>
        <taxon>Lophotrochozoa</taxon>
        <taxon>Annelida</taxon>
        <taxon>Polychaeta</taxon>
        <taxon>Sedentaria</taxon>
        <taxon>Scolecida</taxon>
        <taxon>Capitellidae</taxon>
        <taxon>Capitella</taxon>
    </lineage>
</organism>
<evidence type="ECO:0000256" key="12">
    <source>
        <dbReference type="ARBA" id="ARBA00032574"/>
    </source>
</evidence>
<proteinExistence type="inferred from homology"/>
<dbReference type="FunFam" id="3.40.50.11840:FF:000001">
    <property type="entry name" value="2-(3-amino-3-carboxypropyl)histidine synthase subunit 1"/>
    <property type="match status" value="1"/>
</dbReference>
<dbReference type="EMBL" id="KB310391">
    <property type="protein sequence ID" value="ELT91679.1"/>
    <property type="molecule type" value="Genomic_DNA"/>
</dbReference>
<dbReference type="HOGENOM" id="CLU_037146_2_1_1"/>
<dbReference type="Gene3D" id="3.40.50.11860">
    <property type="entry name" value="Diphthamide synthesis DPH1/DPH2 domain 3"/>
    <property type="match status" value="1"/>
</dbReference>
<dbReference type="FunFam" id="3.40.50.11850:FF:000001">
    <property type="entry name" value="2-(3-amino-3-carboxypropyl)histidine synthase subunit 1"/>
    <property type="match status" value="1"/>
</dbReference>
<evidence type="ECO:0000256" key="8">
    <source>
        <dbReference type="ARBA" id="ARBA00022723"/>
    </source>
</evidence>
<dbReference type="EMBL" id="AMQN01002904">
    <property type="status" value="NOT_ANNOTATED_CDS"/>
    <property type="molecule type" value="Genomic_DNA"/>
</dbReference>
<dbReference type="SFLD" id="SFLDS00032">
    <property type="entry name" value="Radical_SAM_3-amino-3-carboxyp"/>
    <property type="match status" value="1"/>
</dbReference>
<dbReference type="GO" id="GO:0017183">
    <property type="term" value="P:protein histidyl modification to diphthamide"/>
    <property type="evidence" value="ECO:0007669"/>
    <property type="project" value="UniProtKB-UniPathway"/>
</dbReference>
<evidence type="ECO:0000256" key="3">
    <source>
        <dbReference type="ARBA" id="ARBA00010173"/>
    </source>
</evidence>
<keyword evidence="17" id="KW-1185">Reference proteome</keyword>
<reference evidence="15 17" key="2">
    <citation type="journal article" date="2013" name="Nature">
        <title>Insights into bilaterian evolution from three spiralian genomes.</title>
        <authorList>
            <person name="Simakov O."/>
            <person name="Marletaz F."/>
            <person name="Cho S.J."/>
            <person name="Edsinger-Gonzales E."/>
            <person name="Havlak P."/>
            <person name="Hellsten U."/>
            <person name="Kuo D.H."/>
            <person name="Larsson T."/>
            <person name="Lv J."/>
            <person name="Arendt D."/>
            <person name="Savage R."/>
            <person name="Osoegawa K."/>
            <person name="de Jong P."/>
            <person name="Grimwood J."/>
            <person name="Chapman J.A."/>
            <person name="Shapiro H."/>
            <person name="Aerts A."/>
            <person name="Otillar R.P."/>
            <person name="Terry A.Y."/>
            <person name="Boore J.L."/>
            <person name="Grigoriev I.V."/>
            <person name="Lindberg D.R."/>
            <person name="Seaver E.C."/>
            <person name="Weisblat D.A."/>
            <person name="Putnam N.H."/>
            <person name="Rokhsar D.S."/>
        </authorList>
    </citation>
    <scope>NUCLEOTIDE SEQUENCE</scope>
    <source>
        <strain evidence="15 17">I ESC-2004</strain>
    </source>
</reference>
<evidence type="ECO:0000256" key="9">
    <source>
        <dbReference type="ARBA" id="ARBA00023004"/>
    </source>
</evidence>
<dbReference type="Gene3D" id="3.40.50.11850">
    <property type="entry name" value="Diphthamide synthesis DPH1/DPH2 domain 2"/>
    <property type="match status" value="1"/>
</dbReference>
<dbReference type="InterPro" id="IPR042265">
    <property type="entry name" value="DPH1/DPH2_3"/>
</dbReference>
<dbReference type="InterPro" id="IPR042264">
    <property type="entry name" value="DPH1/DPH2_2"/>
</dbReference>
<dbReference type="FunFam" id="3.40.50.11860:FF:000002">
    <property type="entry name" value="2-(3-amino-3-carboxypropyl)histidine synthase subunit 1"/>
    <property type="match status" value="1"/>
</dbReference>
<dbReference type="EnsemblMetazoa" id="CapteT185879">
    <property type="protein sequence ID" value="CapteP185879"/>
    <property type="gene ID" value="CapteG185879"/>
</dbReference>
<evidence type="ECO:0000313" key="16">
    <source>
        <dbReference type="EnsemblMetazoa" id="CapteP185879"/>
    </source>
</evidence>
<reference evidence="17" key="1">
    <citation type="submission" date="2012-12" db="EMBL/GenBank/DDBJ databases">
        <authorList>
            <person name="Hellsten U."/>
            <person name="Grimwood J."/>
            <person name="Chapman J.A."/>
            <person name="Shapiro H."/>
            <person name="Aerts A."/>
            <person name="Otillar R.P."/>
            <person name="Terry A.Y."/>
            <person name="Boore J.L."/>
            <person name="Simakov O."/>
            <person name="Marletaz F."/>
            <person name="Cho S.-J."/>
            <person name="Edsinger-Gonzales E."/>
            <person name="Havlak P."/>
            <person name="Kuo D.-H."/>
            <person name="Larsson T."/>
            <person name="Lv J."/>
            <person name="Arendt D."/>
            <person name="Savage R."/>
            <person name="Osoegawa K."/>
            <person name="de Jong P."/>
            <person name="Lindberg D.R."/>
            <person name="Seaver E.C."/>
            <person name="Weisblat D.A."/>
            <person name="Putnam N.H."/>
            <person name="Grigoriev I.V."/>
            <person name="Rokhsar D.S."/>
        </authorList>
    </citation>
    <scope>NUCLEOTIDE SEQUENCE</scope>
    <source>
        <strain evidence="17">I ESC-2004</strain>
    </source>
</reference>
<comment type="pathway">
    <text evidence="2">Protein modification; peptidyl-diphthamide biosynthesis.</text>
</comment>
<reference evidence="16" key="3">
    <citation type="submission" date="2015-06" db="UniProtKB">
        <authorList>
            <consortium name="EnsemblMetazoa"/>
        </authorList>
    </citation>
    <scope>IDENTIFICATION</scope>
</reference>
<dbReference type="Gene3D" id="3.40.50.11840">
    <property type="entry name" value="Diphthamide synthesis DPH1/DPH2 domain 1"/>
    <property type="match status" value="1"/>
</dbReference>
<accession>R7TD77</accession>
<keyword evidence="10" id="KW-0411">Iron-sulfur</keyword>
<dbReference type="AlphaFoldDB" id="R7TD77"/>
<keyword evidence="7" id="KW-0949">S-adenosyl-L-methionine</keyword>
<sequence>MMQWPHIHSELARRAAHQVPEELLNNPKLKECLKQLPSNYNFEIPKTIWKIQCSGANMVALQFPEGLLLFACTIADILRRFTGSEMLIMGDVTYGACCVDDLTAKALGAQLLVHYGHSCLVPIDLTCSDLQMLYVFVDIQLDTHHFLETLRHNFNIGSHLCLVSTIQFVPTLQSAAEDLRSDYTVTVPQSKPLSPGEILGCTSPRLPDDTTAIIYLGDGRFHLESIMIHNPLVNAYRYDPYSKIFSHEYYDHQQMHENRKKAIDEAASAQKFGLILGTLGRQGSPKVLQTLQTVLKDSGKDFITVLLSEIFPDKLARFSCIDAWVQVACPRLSIDWGTAFKKPLLSPYELSVTLGESKYEEIYPMDYYANSSLGPWTVNNEKHRPVRKRVPRSAPARKEISLAIQHKLPTFLEASFDFNCKNCLGLAKIGCTRSLLSNFMHNNCIFRALCSMVTRPSP</sequence>
<dbReference type="GO" id="GO:0051536">
    <property type="term" value="F:iron-sulfur cluster binding"/>
    <property type="evidence" value="ECO:0007669"/>
    <property type="project" value="UniProtKB-KW"/>
</dbReference>
<dbReference type="UniPathway" id="UPA00559"/>
<dbReference type="PANTHER" id="PTHR10762">
    <property type="entry name" value="DIPHTHAMIDE BIOSYNTHESIS PROTEIN"/>
    <property type="match status" value="1"/>
</dbReference>
<evidence type="ECO:0000256" key="1">
    <source>
        <dbReference type="ARBA" id="ARBA00001966"/>
    </source>
</evidence>
<dbReference type="SFLD" id="SFLDG01121">
    <property type="entry name" value="Diphthamide_biosynthesis"/>
    <property type="match status" value="1"/>
</dbReference>
<dbReference type="FunCoup" id="R7TD77">
    <property type="interactions" value="1420"/>
</dbReference>
<gene>
    <name evidence="15" type="ORF">CAPTEDRAFT_185879</name>
</gene>
<dbReference type="InterPro" id="IPR016435">
    <property type="entry name" value="DPH1/DPH2"/>
</dbReference>
<name>R7TD77_CAPTE</name>
<keyword evidence="8" id="KW-0479">Metal-binding</keyword>
<protein>
    <recommendedName>
        <fullName evidence="5">2-(3-amino-3-carboxypropyl)histidine synthase subunit 1</fullName>
        <ecNumber evidence="4">2.5.1.108</ecNumber>
    </recommendedName>
    <alternativeName>
        <fullName evidence="12">Diphthamide biosynthesis protein 1</fullName>
    </alternativeName>
    <alternativeName>
        <fullName evidence="13">Diphtheria toxin resistance protein 1</fullName>
    </alternativeName>
    <alternativeName>
        <fullName evidence="11">S-adenosyl-L-methionine:L-histidine 3-amino-3-carboxypropyltransferase 1</fullName>
    </alternativeName>
</protein>
<dbReference type="InterPro" id="IPR042263">
    <property type="entry name" value="DPH1/DPH2_1"/>
</dbReference>
<dbReference type="NCBIfam" id="TIGR00322">
    <property type="entry name" value="diphth2_R"/>
    <property type="match status" value="1"/>
</dbReference>
<keyword evidence="9" id="KW-0408">Iron</keyword>
<dbReference type="PANTHER" id="PTHR10762:SF1">
    <property type="entry name" value="2-(3-AMINO-3-CARBOXYPROPYL)HISTIDINE SYNTHASE SUBUNIT 1"/>
    <property type="match status" value="1"/>
</dbReference>
<comment type="similarity">
    <text evidence="3">Belongs to the DPH1/DPH2 family. DPH1 subfamily.</text>
</comment>
<evidence type="ECO:0000256" key="10">
    <source>
        <dbReference type="ARBA" id="ARBA00023014"/>
    </source>
</evidence>
<evidence type="ECO:0000256" key="11">
    <source>
        <dbReference type="ARBA" id="ARBA00031690"/>
    </source>
</evidence>
<keyword evidence="6" id="KW-0808">Transferase</keyword>
<evidence type="ECO:0000256" key="14">
    <source>
        <dbReference type="ARBA" id="ARBA00048403"/>
    </source>
</evidence>
<comment type="catalytic activity">
    <reaction evidence="14">
        <text>L-histidyl-[translation elongation factor 2] + S-adenosyl-L-methionine = 2-[(3S)-amino-3-carboxypropyl]-L-histidyl-[translation elongation factor 2] + S-methyl-5'-thioadenosine + H(+)</text>
        <dbReference type="Rhea" id="RHEA:36783"/>
        <dbReference type="Rhea" id="RHEA-COMP:9748"/>
        <dbReference type="Rhea" id="RHEA-COMP:9749"/>
        <dbReference type="ChEBI" id="CHEBI:15378"/>
        <dbReference type="ChEBI" id="CHEBI:17509"/>
        <dbReference type="ChEBI" id="CHEBI:29979"/>
        <dbReference type="ChEBI" id="CHEBI:59789"/>
        <dbReference type="ChEBI" id="CHEBI:73995"/>
        <dbReference type="EC" id="2.5.1.108"/>
    </reaction>
</comment>
<dbReference type="GO" id="GO:0090560">
    <property type="term" value="F:2-(3-amino-3-carboxypropyl)histidine synthase activity"/>
    <property type="evidence" value="ECO:0007669"/>
    <property type="project" value="UniProtKB-EC"/>
</dbReference>
<dbReference type="GO" id="GO:0046872">
    <property type="term" value="F:metal ion binding"/>
    <property type="evidence" value="ECO:0007669"/>
    <property type="project" value="UniProtKB-KW"/>
</dbReference>
<dbReference type="STRING" id="283909.R7TD77"/>
<dbReference type="Proteomes" id="UP000014760">
    <property type="component" value="Unassembled WGS sequence"/>
</dbReference>
<dbReference type="OrthoDB" id="1649088at2759"/>
<evidence type="ECO:0000256" key="5">
    <source>
        <dbReference type="ARBA" id="ARBA00021915"/>
    </source>
</evidence>
<evidence type="ECO:0000256" key="13">
    <source>
        <dbReference type="ARBA" id="ARBA00032789"/>
    </source>
</evidence>
<evidence type="ECO:0000256" key="7">
    <source>
        <dbReference type="ARBA" id="ARBA00022691"/>
    </source>
</evidence>
<evidence type="ECO:0000313" key="15">
    <source>
        <dbReference type="EMBL" id="ELT91679.1"/>
    </source>
</evidence>